<dbReference type="InterPro" id="IPR029710">
    <property type="entry name" value="LIG4"/>
</dbReference>
<evidence type="ECO:0000256" key="1">
    <source>
        <dbReference type="ARBA" id="ARBA00007572"/>
    </source>
</evidence>
<evidence type="ECO:0000313" key="8">
    <source>
        <dbReference type="EMBL" id="KAK5937191.1"/>
    </source>
</evidence>
<dbReference type="InterPro" id="IPR012310">
    <property type="entry name" value="DNA_ligase_ATP-dep_cent"/>
</dbReference>
<dbReference type="Proteomes" id="UP001334248">
    <property type="component" value="Unassembled WGS sequence"/>
</dbReference>
<dbReference type="GeneID" id="90003940"/>
<feature type="compositionally biased region" description="Polar residues" evidence="6">
    <location>
        <begin position="741"/>
        <end position="762"/>
    </location>
</feature>
<evidence type="ECO:0000313" key="9">
    <source>
        <dbReference type="Proteomes" id="UP001334248"/>
    </source>
</evidence>
<feature type="compositionally biased region" description="Polar residues" evidence="6">
    <location>
        <begin position="686"/>
        <end position="705"/>
    </location>
</feature>
<evidence type="ECO:0000256" key="5">
    <source>
        <dbReference type="ARBA" id="ARBA00023242"/>
    </source>
</evidence>
<evidence type="ECO:0000256" key="6">
    <source>
        <dbReference type="SAM" id="MobiDB-lite"/>
    </source>
</evidence>
<evidence type="ECO:0000256" key="3">
    <source>
        <dbReference type="ARBA" id="ARBA00022741"/>
    </source>
</evidence>
<dbReference type="PANTHER" id="PTHR45997">
    <property type="entry name" value="DNA LIGASE 4"/>
    <property type="match status" value="1"/>
</dbReference>
<organism evidence="8 9">
    <name type="scientific">Knufia obscura</name>
    <dbReference type="NCBI Taxonomy" id="1635080"/>
    <lineage>
        <taxon>Eukaryota</taxon>
        <taxon>Fungi</taxon>
        <taxon>Dikarya</taxon>
        <taxon>Ascomycota</taxon>
        <taxon>Pezizomycotina</taxon>
        <taxon>Eurotiomycetes</taxon>
        <taxon>Chaetothyriomycetidae</taxon>
        <taxon>Chaetothyriales</taxon>
        <taxon>Trichomeriaceae</taxon>
        <taxon>Knufia</taxon>
    </lineage>
</organism>
<dbReference type="Gene3D" id="3.30.470.30">
    <property type="entry name" value="DNA ligase/mRNA capping enzyme"/>
    <property type="match status" value="1"/>
</dbReference>
<dbReference type="Pfam" id="PF04675">
    <property type="entry name" value="DNA_ligase_A_N"/>
    <property type="match status" value="1"/>
</dbReference>
<accession>A0ABR0R9F6</accession>
<keyword evidence="3" id="KW-0547">Nucleotide-binding</keyword>
<comment type="similarity">
    <text evidence="1">Belongs to the ATP-dependent DNA ligase family.</text>
</comment>
<proteinExistence type="inferred from homology"/>
<evidence type="ECO:0000259" key="7">
    <source>
        <dbReference type="PROSITE" id="PS50160"/>
    </source>
</evidence>
<keyword evidence="9" id="KW-1185">Reference proteome</keyword>
<dbReference type="SUPFAM" id="SSF56091">
    <property type="entry name" value="DNA ligase/mRNA capping enzyme, catalytic domain"/>
    <property type="match status" value="1"/>
</dbReference>
<dbReference type="PROSITE" id="PS50160">
    <property type="entry name" value="DNA_LIGASE_A3"/>
    <property type="match status" value="1"/>
</dbReference>
<name>A0ABR0R9F6_9EURO</name>
<dbReference type="EMBL" id="JAVHJV010000018">
    <property type="protein sequence ID" value="KAK5937191.1"/>
    <property type="molecule type" value="Genomic_DNA"/>
</dbReference>
<protein>
    <recommendedName>
        <fullName evidence="7">ATP-dependent DNA ligase family profile domain-containing protein</fullName>
    </recommendedName>
</protein>
<keyword evidence="4" id="KW-0067">ATP-binding</keyword>
<dbReference type="InterPro" id="IPR012308">
    <property type="entry name" value="DNA_ligase_ATP-dep_N"/>
</dbReference>
<keyword evidence="5" id="KW-0539">Nucleus</keyword>
<reference evidence="8 9" key="1">
    <citation type="journal article" date="2023" name="Res Sq">
        <title>Genomic and morphological characterization of Knufia obscura isolated from the Mars 2020 spacecraft assembly facility.</title>
        <authorList>
            <person name="Chander A.M."/>
            <person name="Teixeira M.M."/>
            <person name="Singh N.K."/>
            <person name="Williams M.P."/>
            <person name="Parker C.W."/>
            <person name="Leo P."/>
            <person name="Stajich J.E."/>
            <person name="Torok T."/>
            <person name="Tighe S."/>
            <person name="Mason C.E."/>
            <person name="Venkateswaran K."/>
        </authorList>
    </citation>
    <scope>NUCLEOTIDE SEQUENCE [LARGE SCALE GENOMIC DNA]</scope>
    <source>
        <strain evidence="8 9">CCFEE 5817</strain>
    </source>
</reference>
<dbReference type="RefSeq" id="XP_064725281.1">
    <property type="nucleotide sequence ID" value="XM_064878880.1"/>
</dbReference>
<dbReference type="InterPro" id="IPR012340">
    <property type="entry name" value="NA-bd_OB-fold"/>
</dbReference>
<dbReference type="Gene3D" id="1.10.3260.10">
    <property type="entry name" value="DNA ligase, ATP-dependent, N-terminal domain"/>
    <property type="match status" value="1"/>
</dbReference>
<dbReference type="InterPro" id="IPR036599">
    <property type="entry name" value="DNA_ligase_N_sf"/>
</dbReference>
<sequence>MPFKFCQLCELLDELQRQKYQQRATYSKQDDPSHRTVAAWYNKYNDEISRAGPSAVAFLSALLPERRPDRTYNLQPKRLSQIFGRVLGVGASRLRLLQSWEEPGGPDFPTCVERVMAESEFPHPTATNEVTLEEIDNALTQIAANTLSSSPAIKAQANGKAPCDILAPIIRRLQGTEAKWLARMILKSYSSVEIPEYAALYGFHFMLPKLLAMQNSFEAVVETLARPTIASLPPRPSRDYQAALMPIVVKEITPQLGVMIRRQPFDKARSIKHCTKTASSRTMSVERKYDGEYCQIHIDISKGPNCIQIFSKSGKDSTQDRLVLHSAINAGLKLGRPECKIKERAILEGELLVYSMVHRTILPFYHVRKHVRHGGRRIGTEADSPKKSGEHAMIAFFDVLMLDDKLMINESHSNRRAHLKALVTRIEGTSQLVERQIIDFKSSRASEMLREVFGVAIRRRWEGFVLKGLDDPYFSWKEGMRGIKLKKDYIAGLGDTADLCIVGGRRDPRDEISLQSGRLSWTSFYVACLLNKEEVRRFDARPSFKIVDCLGIGSLSKQDIVALNTEGKLVEQNFASDTQFMTISHPRKDLPLPSEVFTKPMVVEIMGAGYERPQTVDYYTLRFPRRVGAKIKLHRDRDVADTVSFDELQDMAQKSLKEDAENASQEDAEWIERLLAADPASKYVVNKSQGTSPAKTLHSATTASLTPAGARRASTQQSPLLVRIDSDELTPDEFQHRYPSSAPQTPSRRSHSTVSPLSTARSASVIKRKSDTSEESPMTSPTRKKKRVGFRAIIDVCGPEPDRALSDITGTHLNTRGALPPRTVIKKSDKTATQTIRPPRQQELNFTNAPTVGNIPAAAQLPTPPSTAEAAEKGVQVAETPALHERRSESTGIQTHASAAFSAVAGFSERAAAQSVPPAPKFQVGGPIYITPSLAKHEHLLRYLQATEFDFTFSSKSFIRTLSSSSPQQQHIMLIDSSKLAEATSDIQRLSRLFHASKHSKTVGAAGPKPNILIFDLHILGTEFGKSGFEIHDSTMFEGCEKYFCGVLEPFGSSDIGRRRGLRPRWDLRLSEALLT</sequence>
<feature type="domain" description="ATP-dependent DNA ligase family profile" evidence="7">
    <location>
        <begin position="397"/>
        <end position="506"/>
    </location>
</feature>
<evidence type="ECO:0000256" key="4">
    <source>
        <dbReference type="ARBA" id="ARBA00022840"/>
    </source>
</evidence>
<dbReference type="Gene3D" id="2.40.50.140">
    <property type="entry name" value="Nucleic acid-binding proteins"/>
    <property type="match status" value="1"/>
</dbReference>
<comment type="caution">
    <text evidence="8">The sequence shown here is derived from an EMBL/GenBank/DDBJ whole genome shotgun (WGS) entry which is preliminary data.</text>
</comment>
<gene>
    <name evidence="8" type="ORF">PMZ80_010491</name>
</gene>
<dbReference type="PANTHER" id="PTHR45997:SF2">
    <property type="entry name" value="ATP DEPENDENT DNA LIGASE DOMAIN PROTEIN (AFU_ORTHOLOGUE AFUA_5G02430)"/>
    <property type="match status" value="1"/>
</dbReference>
<feature type="region of interest" description="Disordered" evidence="6">
    <location>
        <begin position="686"/>
        <end position="787"/>
    </location>
</feature>
<evidence type="ECO:0000256" key="2">
    <source>
        <dbReference type="ARBA" id="ARBA00022598"/>
    </source>
</evidence>
<keyword evidence="2" id="KW-0436">Ligase</keyword>
<dbReference type="Pfam" id="PF01068">
    <property type="entry name" value="DNA_ligase_A_M"/>
    <property type="match status" value="1"/>
</dbReference>